<dbReference type="GO" id="GO:0003677">
    <property type="term" value="F:DNA binding"/>
    <property type="evidence" value="ECO:0007669"/>
    <property type="project" value="UniProtKB-KW"/>
</dbReference>
<evidence type="ECO:0000313" key="2">
    <source>
        <dbReference type="EMBL" id="DAE17303.1"/>
    </source>
</evidence>
<dbReference type="InterPro" id="IPR010982">
    <property type="entry name" value="Lambda_DNA-bd_dom_sf"/>
</dbReference>
<feature type="coiled-coil region" evidence="1">
    <location>
        <begin position="97"/>
        <end position="131"/>
    </location>
</feature>
<evidence type="ECO:0000256" key="1">
    <source>
        <dbReference type="SAM" id="Coils"/>
    </source>
</evidence>
<organism evidence="2">
    <name type="scientific">Siphoviridae sp. ctEIp38</name>
    <dbReference type="NCBI Taxonomy" id="2825394"/>
    <lineage>
        <taxon>Viruses</taxon>
        <taxon>Duplodnaviria</taxon>
        <taxon>Heunggongvirae</taxon>
        <taxon>Uroviricota</taxon>
        <taxon>Caudoviricetes</taxon>
    </lineage>
</organism>
<accession>A0A8S5QDH3</accession>
<name>A0A8S5QDH3_9CAUD</name>
<sequence>MRYENSTVKSERVKELLKRAGISIGDFSRSLWGPKSHNAITYFDTRPDVKVSTLVKMAEILDCSVEDILIKSDTNSDIPTINGHHNVVNSSYVNTDVTSLQAEIKALNMVIEEKNQRIEDLKKANEHLSNSIELVKQFSHI</sequence>
<protein>
    <submittedName>
        <fullName evidence="2">DNA-binding protein</fullName>
    </submittedName>
</protein>
<dbReference type="EMBL" id="BK015638">
    <property type="protein sequence ID" value="DAE17303.1"/>
    <property type="molecule type" value="Genomic_DNA"/>
</dbReference>
<dbReference type="Gene3D" id="1.10.260.40">
    <property type="entry name" value="lambda repressor-like DNA-binding domains"/>
    <property type="match status" value="1"/>
</dbReference>
<proteinExistence type="predicted"/>
<keyword evidence="2" id="KW-0238">DNA-binding</keyword>
<keyword evidence="1" id="KW-0175">Coiled coil</keyword>
<reference evidence="2" key="1">
    <citation type="journal article" date="2021" name="Proc. Natl. Acad. Sci. U.S.A.">
        <title>A Catalog of Tens of Thousands of Viruses from Human Metagenomes Reveals Hidden Associations with Chronic Diseases.</title>
        <authorList>
            <person name="Tisza M.J."/>
            <person name="Buck C.B."/>
        </authorList>
    </citation>
    <scope>NUCLEOTIDE SEQUENCE</scope>
    <source>
        <strain evidence="2">CtEIp38</strain>
    </source>
</reference>